<reference evidence="2 3" key="1">
    <citation type="journal article" date="2018" name="Nat. Ecol. Evol.">
        <title>Shark genomes provide insights into elasmobranch evolution and the origin of vertebrates.</title>
        <authorList>
            <person name="Hara Y"/>
            <person name="Yamaguchi K"/>
            <person name="Onimaru K"/>
            <person name="Kadota M"/>
            <person name="Koyanagi M"/>
            <person name="Keeley SD"/>
            <person name="Tatsumi K"/>
            <person name="Tanaka K"/>
            <person name="Motone F"/>
            <person name="Kageyama Y"/>
            <person name="Nozu R"/>
            <person name="Adachi N"/>
            <person name="Nishimura O"/>
            <person name="Nakagawa R"/>
            <person name="Tanegashima C"/>
            <person name="Kiyatake I"/>
            <person name="Matsumoto R"/>
            <person name="Murakumo K"/>
            <person name="Nishida K"/>
            <person name="Terakita A"/>
            <person name="Kuratani S"/>
            <person name="Sato K"/>
            <person name="Hyodo S Kuraku.S."/>
        </authorList>
    </citation>
    <scope>NUCLEOTIDE SEQUENCE [LARGE SCALE GENOMIC DNA]</scope>
</reference>
<feature type="non-terminal residue" evidence="2">
    <location>
        <position position="126"/>
    </location>
</feature>
<sequence>ALRYLGIDPTEDQQQNLRQQLHVDSMGTVAYGDFVEAARDLFRLQLSEAASGPGAVMFGSSEVANLCETTQTAETASPSSVDKEDLERITRERNEALKELKKAKDRLSESERSRKQLSDELQKVKQ</sequence>
<comment type="caution">
    <text evidence="2">The sequence shown here is derived from an EMBL/GenBank/DDBJ whole genome shotgun (WGS) entry which is preliminary data.</text>
</comment>
<proteinExistence type="predicted"/>
<evidence type="ECO:0000313" key="3">
    <source>
        <dbReference type="Proteomes" id="UP000288216"/>
    </source>
</evidence>
<dbReference type="STRING" id="75743.A0A401PWL4"/>
<evidence type="ECO:0000313" key="2">
    <source>
        <dbReference type="EMBL" id="GCB77521.1"/>
    </source>
</evidence>
<organism evidence="2 3">
    <name type="scientific">Scyliorhinus torazame</name>
    <name type="common">Cloudy catshark</name>
    <name type="synonym">Catulus torazame</name>
    <dbReference type="NCBI Taxonomy" id="75743"/>
    <lineage>
        <taxon>Eukaryota</taxon>
        <taxon>Metazoa</taxon>
        <taxon>Chordata</taxon>
        <taxon>Craniata</taxon>
        <taxon>Vertebrata</taxon>
        <taxon>Chondrichthyes</taxon>
        <taxon>Elasmobranchii</taxon>
        <taxon>Galeomorphii</taxon>
        <taxon>Galeoidea</taxon>
        <taxon>Carcharhiniformes</taxon>
        <taxon>Scyliorhinidae</taxon>
        <taxon>Scyliorhinus</taxon>
    </lineage>
</organism>
<accession>A0A401PWL4</accession>
<feature type="region of interest" description="Disordered" evidence="1">
    <location>
        <begin position="100"/>
        <end position="126"/>
    </location>
</feature>
<evidence type="ECO:0008006" key="4">
    <source>
        <dbReference type="Google" id="ProtNLM"/>
    </source>
</evidence>
<dbReference type="AlphaFoldDB" id="A0A401PWL4"/>
<keyword evidence="3" id="KW-1185">Reference proteome</keyword>
<evidence type="ECO:0000256" key="1">
    <source>
        <dbReference type="SAM" id="MobiDB-lite"/>
    </source>
</evidence>
<dbReference type="EMBL" id="BFAA01016834">
    <property type="protein sequence ID" value="GCB77521.1"/>
    <property type="molecule type" value="Genomic_DNA"/>
</dbReference>
<name>A0A401PWL4_SCYTO</name>
<protein>
    <recommendedName>
        <fullName evidence="4">EF-hand domain-containing protein</fullName>
    </recommendedName>
</protein>
<feature type="non-terminal residue" evidence="2">
    <location>
        <position position="1"/>
    </location>
</feature>
<gene>
    <name evidence="2" type="ORF">scyTo_0020585</name>
</gene>
<dbReference type="OrthoDB" id="6022242at2759"/>
<dbReference type="Proteomes" id="UP000288216">
    <property type="component" value="Unassembled WGS sequence"/>
</dbReference>